<organism evidence="4 5">
    <name type="scientific">Miscanthus lutarioriparius</name>
    <dbReference type="NCBI Taxonomy" id="422564"/>
    <lineage>
        <taxon>Eukaryota</taxon>
        <taxon>Viridiplantae</taxon>
        <taxon>Streptophyta</taxon>
        <taxon>Embryophyta</taxon>
        <taxon>Tracheophyta</taxon>
        <taxon>Spermatophyta</taxon>
        <taxon>Magnoliopsida</taxon>
        <taxon>Liliopsida</taxon>
        <taxon>Poales</taxon>
        <taxon>Poaceae</taxon>
        <taxon>PACMAD clade</taxon>
        <taxon>Panicoideae</taxon>
        <taxon>Andropogonodae</taxon>
        <taxon>Andropogoneae</taxon>
        <taxon>Saccharinae</taxon>
        <taxon>Miscanthus</taxon>
    </lineage>
</organism>
<dbReference type="SUPFAM" id="SSF51430">
    <property type="entry name" value="NAD(P)-linked oxidoreductase"/>
    <property type="match status" value="1"/>
</dbReference>
<keyword evidence="1" id="KW-0521">NADP</keyword>
<accession>A0A811P8J6</accession>
<dbReference type="PANTHER" id="PTHR43625">
    <property type="entry name" value="AFLATOXIN B1 ALDEHYDE REDUCTASE"/>
    <property type="match status" value="1"/>
</dbReference>
<evidence type="ECO:0000256" key="2">
    <source>
        <dbReference type="ARBA" id="ARBA00023002"/>
    </source>
</evidence>
<dbReference type="CDD" id="cd19145">
    <property type="entry name" value="AKR_AKR13D1"/>
    <property type="match status" value="1"/>
</dbReference>
<dbReference type="GO" id="GO:0005737">
    <property type="term" value="C:cytoplasm"/>
    <property type="evidence" value="ECO:0007669"/>
    <property type="project" value="TreeGrafter"/>
</dbReference>
<dbReference type="Gene3D" id="3.20.20.100">
    <property type="entry name" value="NADP-dependent oxidoreductase domain"/>
    <property type="match status" value="1"/>
</dbReference>
<protein>
    <recommendedName>
        <fullName evidence="3">NADP-dependent oxidoreductase domain-containing protein</fullName>
    </recommendedName>
</protein>
<dbReference type="InterPro" id="IPR036812">
    <property type="entry name" value="NAD(P)_OxRdtase_dom_sf"/>
</dbReference>
<dbReference type="Pfam" id="PF00248">
    <property type="entry name" value="Aldo_ket_red"/>
    <property type="match status" value="1"/>
</dbReference>
<evidence type="ECO:0000313" key="4">
    <source>
        <dbReference type="EMBL" id="CAD6237839.1"/>
    </source>
</evidence>
<dbReference type="InterPro" id="IPR023210">
    <property type="entry name" value="NADP_OxRdtase_dom"/>
</dbReference>
<dbReference type="OrthoDB" id="37537at2759"/>
<dbReference type="AlphaFoldDB" id="A0A811P8J6"/>
<evidence type="ECO:0000313" key="5">
    <source>
        <dbReference type="Proteomes" id="UP000604825"/>
    </source>
</evidence>
<comment type="caution">
    <text evidence="4">The sequence shown here is derived from an EMBL/GenBank/DDBJ whole genome shotgun (WGS) entry which is preliminary data.</text>
</comment>
<keyword evidence="2" id="KW-0560">Oxidoreductase</keyword>
<feature type="domain" description="NADP-dependent oxidoreductase" evidence="3">
    <location>
        <begin position="23"/>
        <end position="311"/>
    </location>
</feature>
<evidence type="ECO:0000259" key="3">
    <source>
        <dbReference type="Pfam" id="PF00248"/>
    </source>
</evidence>
<dbReference type="EMBL" id="CAJGYO010000006">
    <property type="protein sequence ID" value="CAD6237839.1"/>
    <property type="molecule type" value="Genomic_DNA"/>
</dbReference>
<keyword evidence="5" id="KW-1185">Reference proteome</keyword>
<name>A0A811P8J6_9POAL</name>
<dbReference type="GO" id="GO:0016491">
    <property type="term" value="F:oxidoreductase activity"/>
    <property type="evidence" value="ECO:0007669"/>
    <property type="project" value="UniProtKB-KW"/>
</dbReference>
<dbReference type="InterPro" id="IPR050791">
    <property type="entry name" value="Aldo-Keto_reductase"/>
</dbReference>
<dbReference type="PANTHER" id="PTHR43625:SF95">
    <property type="entry name" value="ALDO-KETO REDUCTASE 4-RELATED"/>
    <property type="match status" value="1"/>
</dbReference>
<gene>
    <name evidence="4" type="ORF">NCGR_LOCUS25247</name>
</gene>
<reference evidence="4" key="1">
    <citation type="submission" date="2020-10" db="EMBL/GenBank/DDBJ databases">
        <authorList>
            <person name="Han B."/>
            <person name="Lu T."/>
            <person name="Zhao Q."/>
            <person name="Huang X."/>
            <person name="Zhao Y."/>
        </authorList>
    </citation>
    <scope>NUCLEOTIDE SEQUENCE</scope>
</reference>
<dbReference type="Proteomes" id="UP000604825">
    <property type="component" value="Unassembled WGS sequence"/>
</dbReference>
<proteinExistence type="predicted"/>
<evidence type="ECO:0000256" key="1">
    <source>
        <dbReference type="ARBA" id="ARBA00022857"/>
    </source>
</evidence>
<sequence>MEQAALPQVPRVKLGTQGLEVSKLGFGCMGLTGSYNAPLGEEAVAAVVAHAFRRGVTFFDTSDAYGPHTNETLLGKALKQLPREQVQVATKFGIGQGAAGMTVCGTPEYVRACCEASLRRLDAGYIDLYYQHRVDTTVPIEDTIGELKKLVEEGKVKYIGLSEASPDTIRRAHAVHPITAVQMEWSLWSRDIEPEILPLCRELGIGIVPYSPIGRGFFGGRGVKEQVSAESVLHGHPRFAAENLERNKQIYLRMEELANKHHCSPAQLALAWVLHQGDDVVPIPGTTKIKNLDSNIDSLKVKLTDEDLKEMGSQIREEDVAGGRQFASFEHATWKYADTPKKQS</sequence>